<accession>F5IUK0</accession>
<evidence type="ECO:0000313" key="1">
    <source>
        <dbReference type="EMBL" id="EGK03134.1"/>
    </source>
</evidence>
<dbReference type="Gene3D" id="1.25.40.10">
    <property type="entry name" value="Tetratricopeptide repeat domain"/>
    <property type="match status" value="2"/>
</dbReference>
<gene>
    <name evidence="1" type="ORF">HMPREF9455_00767</name>
</gene>
<dbReference type="InterPro" id="IPR011990">
    <property type="entry name" value="TPR-like_helical_dom_sf"/>
</dbReference>
<dbReference type="SUPFAM" id="SSF48452">
    <property type="entry name" value="TPR-like"/>
    <property type="match status" value="1"/>
</dbReference>
<comment type="caution">
    <text evidence="1">The sequence shown here is derived from an EMBL/GenBank/DDBJ whole genome shotgun (WGS) entry which is preliminary data.</text>
</comment>
<keyword evidence="2" id="KW-1185">Reference proteome</keyword>
<sequence length="296" mass="33708">MGLLIMKHLFFTLLLFFGLSSYAQETENKVRAESLAAMAVGKEAEGGSMDEISAMLEEAVKAAPSHADLYAIWGFLAMKRAEKDSDTGLYEISFEKFNKSVQLKPSPEVYGLWAGALIFYANLKKDDSVYKECFDKLQKAVDVNPRFIQAYLVWGQTLLKLAMDKNDAALYKQSIEKYNKVLELDTNSLDANTGKGFACLSLGKIEKDHTKYGEELVSLYLKAEQQGSQSAAYNLACYYSLAKEKEEAHKWLEKSIVKQYTIKMEVLDKKRIEADEDFNNIRRDKKYKEILTTYFN</sequence>
<dbReference type="STRING" id="742766.HMPREF9455_00767"/>
<dbReference type="EMBL" id="ADLV01000014">
    <property type="protein sequence ID" value="EGK03134.1"/>
    <property type="molecule type" value="Genomic_DNA"/>
</dbReference>
<reference evidence="1 2" key="1">
    <citation type="submission" date="2011-04" db="EMBL/GenBank/DDBJ databases">
        <title>The Genome Sequence of Dysgonomonas gadei ATCC BAA-286.</title>
        <authorList>
            <consortium name="The Broad Institute Genome Sequencing Platform"/>
            <person name="Earl A."/>
            <person name="Ward D."/>
            <person name="Feldgarden M."/>
            <person name="Gevers D."/>
            <person name="Pudlo N."/>
            <person name="Martens E."/>
            <person name="Allen-Vercoe E."/>
            <person name="Young S.K."/>
            <person name="Zeng Q."/>
            <person name="Gargeya S."/>
            <person name="Fitzgerald M."/>
            <person name="Haas B."/>
            <person name="Abouelleil A."/>
            <person name="Alvarado L."/>
            <person name="Arachchi H.M."/>
            <person name="Berlin A."/>
            <person name="Brown A."/>
            <person name="Chapman S.B."/>
            <person name="Chen Z."/>
            <person name="Dunbar C."/>
            <person name="Freedman E."/>
            <person name="Gearin G."/>
            <person name="Gellesch M."/>
            <person name="Goldberg J."/>
            <person name="Griggs A."/>
            <person name="Gujja S."/>
            <person name="Heiman D."/>
            <person name="Howarth C."/>
            <person name="Larson L."/>
            <person name="Lui A."/>
            <person name="MacDonald P.J.P."/>
            <person name="Mehta T."/>
            <person name="Montmayeur A."/>
            <person name="Murphy C."/>
            <person name="Neiman D."/>
            <person name="Pearson M."/>
            <person name="Priest M."/>
            <person name="Roberts A."/>
            <person name="Saif S."/>
            <person name="Shea T."/>
            <person name="Shenoy N."/>
            <person name="Sisk P."/>
            <person name="Stolte C."/>
            <person name="Sykes S."/>
            <person name="Yandava C."/>
            <person name="Wortman J."/>
            <person name="Nusbaum C."/>
            <person name="Birren B."/>
        </authorList>
    </citation>
    <scope>NUCLEOTIDE SEQUENCE [LARGE SCALE GENOMIC DNA]</scope>
    <source>
        <strain evidence="1 2">ATCC BAA-286</strain>
    </source>
</reference>
<dbReference type="eggNOG" id="COG0457">
    <property type="taxonomic scope" value="Bacteria"/>
</dbReference>
<proteinExistence type="predicted"/>
<dbReference type="HOGENOM" id="CLU_939182_0_0_10"/>
<name>F5IUK0_9BACT</name>
<organism evidence="1 2">
    <name type="scientific">Dysgonomonas gadei ATCC BAA-286</name>
    <dbReference type="NCBI Taxonomy" id="742766"/>
    <lineage>
        <taxon>Bacteria</taxon>
        <taxon>Pseudomonadati</taxon>
        <taxon>Bacteroidota</taxon>
        <taxon>Bacteroidia</taxon>
        <taxon>Bacteroidales</taxon>
        <taxon>Dysgonomonadaceae</taxon>
        <taxon>Dysgonomonas</taxon>
    </lineage>
</organism>
<dbReference type="NCBIfam" id="NF047558">
    <property type="entry name" value="TPR_END_plus"/>
    <property type="match status" value="1"/>
</dbReference>
<evidence type="ECO:0000313" key="2">
    <source>
        <dbReference type="Proteomes" id="UP000004913"/>
    </source>
</evidence>
<dbReference type="Proteomes" id="UP000004913">
    <property type="component" value="Unassembled WGS sequence"/>
</dbReference>
<protein>
    <submittedName>
        <fullName evidence="1">Uncharacterized protein</fullName>
    </submittedName>
</protein>
<dbReference type="AlphaFoldDB" id="F5IUK0"/>